<keyword evidence="1" id="KW-0479">Metal-binding</keyword>
<feature type="binding site" evidence="1">
    <location>
        <position position="247"/>
    </location>
    <ligand>
        <name>Fe cation</name>
        <dbReference type="ChEBI" id="CHEBI:24875"/>
    </ligand>
</feature>
<feature type="transmembrane region" description="Helical" evidence="1">
    <location>
        <begin position="217"/>
        <end position="241"/>
    </location>
</feature>
<feature type="region of interest" description="Disordered" evidence="2">
    <location>
        <begin position="1"/>
        <end position="22"/>
    </location>
</feature>
<organism evidence="3 4">
    <name type="scientific">Micromonospora citrea</name>
    <dbReference type="NCBI Taxonomy" id="47855"/>
    <lineage>
        <taxon>Bacteria</taxon>
        <taxon>Bacillati</taxon>
        <taxon>Actinomycetota</taxon>
        <taxon>Actinomycetes</taxon>
        <taxon>Micromonosporales</taxon>
        <taxon>Micromonosporaceae</taxon>
        <taxon>Micromonospora</taxon>
    </lineage>
</organism>
<comment type="similarity">
    <text evidence="1">Belongs to the Brp/Blh beta-carotene diooxygenase family.</text>
</comment>
<keyword evidence="1" id="KW-1003">Cell membrane</keyword>
<feature type="transmembrane region" description="Helical" evidence="1">
    <location>
        <begin position="94"/>
        <end position="127"/>
    </location>
</feature>
<keyword evidence="1" id="KW-0472">Membrane</keyword>
<feature type="binding site" evidence="1">
    <location>
        <position position="126"/>
    </location>
    <ligand>
        <name>Fe cation</name>
        <dbReference type="ChEBI" id="CHEBI:24875"/>
    </ligand>
</feature>
<gene>
    <name evidence="3" type="ORF">GA0070606_4079</name>
</gene>
<reference evidence="4" key="1">
    <citation type="submission" date="2016-06" db="EMBL/GenBank/DDBJ databases">
        <authorList>
            <person name="Varghese N."/>
            <person name="Submissions Spin"/>
        </authorList>
    </citation>
    <scope>NUCLEOTIDE SEQUENCE [LARGE SCALE GENOMIC DNA]</scope>
    <source>
        <strain evidence="4">DSM 43903</strain>
    </source>
</reference>
<comment type="function">
    <text evidence="1">Catalyzes the cleavage of beta-carotene at its central double bond (15,15') to yield two molecules of all-trans-retinal.</text>
</comment>
<feature type="transmembrane region" description="Helical" evidence="1">
    <location>
        <begin position="31"/>
        <end position="51"/>
    </location>
</feature>
<dbReference type="AlphaFoldDB" id="A0A1C6VFC6"/>
<dbReference type="InterPro" id="IPR022270">
    <property type="entry name" value="Blh_diox"/>
</dbReference>
<comment type="subcellular location">
    <subcellularLocation>
        <location evidence="1">Cell membrane</location>
        <topology evidence="1">Multi-pass membrane protein</topology>
    </subcellularLocation>
</comment>
<dbReference type="Proteomes" id="UP000199001">
    <property type="component" value="Unassembled WGS sequence"/>
</dbReference>
<evidence type="ECO:0000256" key="1">
    <source>
        <dbReference type="HAMAP-Rule" id="MF_02093"/>
    </source>
</evidence>
<comment type="caution">
    <text evidence="1">Lacks conserved residue(s) required for the propagation of feature annotation.</text>
</comment>
<keyword evidence="4" id="KW-1185">Reference proteome</keyword>
<dbReference type="HAMAP" id="MF_02093">
    <property type="entry name" value="Beta_carotene_diox"/>
    <property type="match status" value="1"/>
</dbReference>
<dbReference type="EMBL" id="FMHZ01000002">
    <property type="protein sequence ID" value="SCL65073.1"/>
    <property type="molecule type" value="Genomic_DNA"/>
</dbReference>
<feature type="transmembrane region" description="Helical" evidence="1">
    <location>
        <begin position="147"/>
        <end position="165"/>
    </location>
</feature>
<comment type="catalytic activity">
    <reaction evidence="1">
        <text>all-trans-beta-carotene + O2 = 2 all-trans-retinal</text>
        <dbReference type="Rhea" id="RHEA:32887"/>
        <dbReference type="ChEBI" id="CHEBI:15379"/>
        <dbReference type="ChEBI" id="CHEBI:17579"/>
        <dbReference type="ChEBI" id="CHEBI:17898"/>
        <dbReference type="EC" id="1.13.11.63"/>
    </reaction>
</comment>
<keyword evidence="1" id="KW-0560">Oxidoreductase</keyword>
<dbReference type="GO" id="GO:0003834">
    <property type="term" value="F:beta-carotene 15,15'-dioxygenase activity"/>
    <property type="evidence" value="ECO:0007669"/>
    <property type="project" value="UniProtKB-EC"/>
</dbReference>
<dbReference type="RefSeq" id="WP_176737374.1">
    <property type="nucleotide sequence ID" value="NZ_FMHZ01000002.1"/>
</dbReference>
<keyword evidence="1" id="KW-1133">Transmembrane helix</keyword>
<dbReference type="GO" id="GO:0005506">
    <property type="term" value="F:iron ion binding"/>
    <property type="evidence" value="ECO:0007669"/>
    <property type="project" value="UniProtKB-UniRule"/>
</dbReference>
<dbReference type="NCBIfam" id="TIGR03753">
    <property type="entry name" value="blh_monoox"/>
    <property type="match status" value="1"/>
</dbReference>
<evidence type="ECO:0000313" key="3">
    <source>
        <dbReference type="EMBL" id="SCL65073.1"/>
    </source>
</evidence>
<dbReference type="GO" id="GO:0005886">
    <property type="term" value="C:plasma membrane"/>
    <property type="evidence" value="ECO:0007669"/>
    <property type="project" value="UniProtKB-SubCell"/>
</dbReference>
<keyword evidence="1" id="KW-0223">Dioxygenase</keyword>
<dbReference type="EC" id="1.13.11.63" evidence="1"/>
<dbReference type="GO" id="GO:0010436">
    <property type="term" value="F:carotenoid dioxygenase activity"/>
    <property type="evidence" value="ECO:0007669"/>
    <property type="project" value="UniProtKB-UniRule"/>
</dbReference>
<keyword evidence="1" id="KW-0812">Transmembrane</keyword>
<dbReference type="Pfam" id="PF15461">
    <property type="entry name" value="BCD"/>
    <property type="match status" value="1"/>
</dbReference>
<feature type="transmembrane region" description="Helical" evidence="1">
    <location>
        <begin position="303"/>
        <end position="323"/>
    </location>
</feature>
<feature type="binding site" evidence="1">
    <location>
        <position position="69"/>
    </location>
    <ligand>
        <name>Fe cation</name>
        <dbReference type="ChEBI" id="CHEBI:24875"/>
    </ligand>
</feature>
<dbReference type="GO" id="GO:0016121">
    <property type="term" value="P:carotene catabolic process"/>
    <property type="evidence" value="ECO:0007669"/>
    <property type="project" value="UniProtKB-UniRule"/>
</dbReference>
<name>A0A1C6VFC6_9ACTN</name>
<evidence type="ECO:0000313" key="4">
    <source>
        <dbReference type="Proteomes" id="UP000199001"/>
    </source>
</evidence>
<comment type="cofactor">
    <cofactor evidence="1">
        <name>Fe(2+)</name>
        <dbReference type="ChEBI" id="CHEBI:29033"/>
    </cofactor>
</comment>
<protein>
    <recommendedName>
        <fullName evidence="1">Probable beta-carotene 15,15'-dioxygenase</fullName>
        <ecNumber evidence="1">1.13.11.63</ecNumber>
    </recommendedName>
</protein>
<keyword evidence="1" id="KW-0408">Iron</keyword>
<feature type="transmembrane region" description="Helical" evidence="1">
    <location>
        <begin position="278"/>
        <end position="297"/>
    </location>
</feature>
<dbReference type="GO" id="GO:0004497">
    <property type="term" value="F:monooxygenase activity"/>
    <property type="evidence" value="ECO:0007669"/>
    <property type="project" value="UniProtKB-KW"/>
</dbReference>
<sequence length="336" mass="34662">MSAGTRRLPAGTTDPAEGSQRPDRLLRHAGTASRLALGGLLALAPLIDVVGLGGSPVFLLVGLLLGLPHGAVDHLVPAWLSARARPLSARVTLLVSYAAVAGAGLAAFRAAPALALVGFLTVSVVHFGTADEAFHAERDGRPVRPRVAAVVAYGGLPVVLPLALWRDHVDPLLAAVAPRAPALLTTEVRALALATVLGAVAVTMIRDVNAGRVGDAVQPALLAALFGTVPPSLAVGAYFAAWHSGRHVARLLRHDPRNAADLRAGRVGPPLRRFARQAAPPTVVAVGALLALVAWPGHRVDPLPATVAVLAALTLPHAVLVAWTDRREPGLRRPTG</sequence>
<proteinExistence type="inferred from homology"/>
<evidence type="ECO:0000256" key="2">
    <source>
        <dbReference type="SAM" id="MobiDB-lite"/>
    </source>
</evidence>
<accession>A0A1C6VFC6</accession>
<feature type="binding site" evidence="1">
    <location>
        <position position="243"/>
    </location>
    <ligand>
        <name>Fe cation</name>
        <dbReference type="ChEBI" id="CHEBI:24875"/>
    </ligand>
</feature>
<keyword evidence="3" id="KW-0503">Monooxygenase</keyword>
<dbReference type="STRING" id="47855.GA0070606_4079"/>